<dbReference type="PRINTS" id="PR00421">
    <property type="entry name" value="THIOREDOXIN"/>
</dbReference>
<dbReference type="GO" id="GO:0016853">
    <property type="term" value="F:isomerase activity"/>
    <property type="evidence" value="ECO:0007669"/>
    <property type="project" value="UniProtKB-KW"/>
</dbReference>
<dbReference type="CDD" id="cd02961">
    <property type="entry name" value="PDI_a_family"/>
    <property type="match status" value="1"/>
</dbReference>
<evidence type="ECO:0000313" key="7">
    <source>
        <dbReference type="EMBL" id="CAI9932383.1"/>
    </source>
</evidence>
<dbReference type="AlphaFoldDB" id="A0AA86U712"/>
<name>A0AA86U712_9EUKA</name>
<feature type="domain" description="Thioredoxin" evidence="6">
    <location>
        <begin position="1"/>
        <end position="108"/>
    </location>
</feature>
<evidence type="ECO:0000259" key="6">
    <source>
        <dbReference type="PROSITE" id="PS51352"/>
    </source>
</evidence>
<evidence type="ECO:0000256" key="2">
    <source>
        <dbReference type="ARBA" id="ARBA00022692"/>
    </source>
</evidence>
<protein>
    <submittedName>
        <fullName evidence="7">Protein disulfide isomerase PDI2</fullName>
    </submittedName>
    <submittedName>
        <fullName evidence="8">Protein_disulfide isomerase PDI2</fullName>
    </submittedName>
</protein>
<evidence type="ECO:0000256" key="5">
    <source>
        <dbReference type="ARBA" id="ARBA00045246"/>
    </source>
</evidence>
<keyword evidence="4" id="KW-0472">Membrane</keyword>
<comment type="subcellular location">
    <subcellularLocation>
        <location evidence="1">Endoplasmic reticulum membrane</location>
        <topology evidence="1">Single-pass membrane protein</topology>
    </subcellularLocation>
</comment>
<proteinExistence type="predicted"/>
<dbReference type="InterPro" id="IPR036249">
    <property type="entry name" value="Thioredoxin-like_sf"/>
</dbReference>
<dbReference type="PANTHER" id="PTHR46426">
    <property type="entry name" value="PROTEIN DISULFIDE-ISOMERASE TMX3"/>
    <property type="match status" value="1"/>
</dbReference>
<dbReference type="PANTHER" id="PTHR46426:SF1">
    <property type="entry name" value="PROTEIN DISULFIDE-ISOMERASE TMX3"/>
    <property type="match status" value="1"/>
</dbReference>
<dbReference type="PROSITE" id="PS51352">
    <property type="entry name" value="THIOREDOXIN_2"/>
    <property type="match status" value="1"/>
</dbReference>
<gene>
    <name evidence="8" type="ORF">HINF_LOCUS19646</name>
    <name evidence="7" type="ORF">HINF_LOCUS20028</name>
</gene>
<dbReference type="InterPro" id="IPR013766">
    <property type="entry name" value="Thioredoxin_domain"/>
</dbReference>
<accession>A0AA86U712</accession>
<organism evidence="7">
    <name type="scientific">Hexamita inflata</name>
    <dbReference type="NCBI Taxonomy" id="28002"/>
    <lineage>
        <taxon>Eukaryota</taxon>
        <taxon>Metamonada</taxon>
        <taxon>Diplomonadida</taxon>
        <taxon>Hexamitidae</taxon>
        <taxon>Hexamitinae</taxon>
        <taxon>Hexamita</taxon>
    </lineage>
</organism>
<keyword evidence="3" id="KW-1133">Transmembrane helix</keyword>
<comment type="function">
    <text evidence="5">Probable disulfide isomerase, which participates in the folding of proteins containing disulfide bonds. May act as a dithiol oxidase. Acts as a regulator of endoplasmic reticulum-mitochondria contact sites via its ability to regulate redox signals.</text>
</comment>
<evidence type="ECO:0000256" key="3">
    <source>
        <dbReference type="ARBA" id="ARBA00022989"/>
    </source>
</evidence>
<reference evidence="7" key="1">
    <citation type="submission" date="2023-06" db="EMBL/GenBank/DDBJ databases">
        <authorList>
            <person name="Kurt Z."/>
        </authorList>
    </citation>
    <scope>NUCLEOTIDE SEQUENCE</scope>
</reference>
<dbReference type="GO" id="GO:0005789">
    <property type="term" value="C:endoplasmic reticulum membrane"/>
    <property type="evidence" value="ECO:0007669"/>
    <property type="project" value="UniProtKB-SubCell"/>
</dbReference>
<dbReference type="Pfam" id="PF13848">
    <property type="entry name" value="Thioredoxin_6"/>
    <property type="match status" value="1"/>
</dbReference>
<evidence type="ECO:0000256" key="1">
    <source>
        <dbReference type="ARBA" id="ARBA00004389"/>
    </source>
</evidence>
<evidence type="ECO:0000313" key="8">
    <source>
        <dbReference type="EMBL" id="CAL6005720.1"/>
    </source>
</evidence>
<keyword evidence="9" id="KW-1185">Reference proteome</keyword>
<dbReference type="Pfam" id="PF00085">
    <property type="entry name" value="Thioredoxin"/>
    <property type="match status" value="1"/>
</dbReference>
<dbReference type="InterPro" id="IPR017937">
    <property type="entry name" value="Thioredoxin_CS"/>
</dbReference>
<comment type="caution">
    <text evidence="7">The sequence shown here is derived from an EMBL/GenBank/DDBJ whole genome shotgun (WGS) entry which is preliminary data.</text>
</comment>
<dbReference type="Proteomes" id="UP001642409">
    <property type="component" value="Unassembled WGS sequence"/>
</dbReference>
<dbReference type="Gene3D" id="3.40.30.10">
    <property type="entry name" value="Glutaredoxin"/>
    <property type="match status" value="2"/>
</dbReference>
<sequence length="320" mass="36312">MISFVIAFSEVLSLTNVTFDAHPKKFVKFFAPWCGHCQALAPVWEEIATEYKGVEFVEVNCDDNSELCGKYGVSGFPTLKFFDGEQVIDYNGARTKDAIVLFADAMTKPQFEFVEESVCHNSSNKNYFVVYTDDIANLANLAQFKGKVKFCTVQGQSRFLLAFNYGVKTEYDGDFSTDSLRSFVDKYQFGPVPEYTQDNAQILVNKNLTLIVIDPEQHQSVLDNLRAGEFKHSGDYNIVWFNGVQNIGMLDVFKVKQNQFPHVIIFDVKTFTQFYKRELVAENAIGIVNGFIDEIVGGKAEANKIKQQEEEHEQGHKDEL</sequence>
<dbReference type="InterPro" id="IPR052250">
    <property type="entry name" value="PDI_TMX3"/>
</dbReference>
<dbReference type="SUPFAM" id="SSF52833">
    <property type="entry name" value="Thioredoxin-like"/>
    <property type="match status" value="2"/>
</dbReference>
<evidence type="ECO:0000256" key="4">
    <source>
        <dbReference type="ARBA" id="ARBA00023136"/>
    </source>
</evidence>
<keyword evidence="2" id="KW-0812">Transmembrane</keyword>
<dbReference type="EMBL" id="CAXDID020000052">
    <property type="protein sequence ID" value="CAL6005720.1"/>
    <property type="molecule type" value="Genomic_DNA"/>
</dbReference>
<dbReference type="EMBL" id="CATOUU010000517">
    <property type="protein sequence ID" value="CAI9932383.1"/>
    <property type="molecule type" value="Genomic_DNA"/>
</dbReference>
<reference evidence="8 9" key="2">
    <citation type="submission" date="2024-07" db="EMBL/GenBank/DDBJ databases">
        <authorList>
            <person name="Akdeniz Z."/>
        </authorList>
    </citation>
    <scope>NUCLEOTIDE SEQUENCE [LARGE SCALE GENOMIC DNA]</scope>
</reference>
<keyword evidence="7" id="KW-0413">Isomerase</keyword>
<evidence type="ECO:0000313" key="9">
    <source>
        <dbReference type="Proteomes" id="UP001642409"/>
    </source>
</evidence>
<dbReference type="PROSITE" id="PS00194">
    <property type="entry name" value="THIOREDOXIN_1"/>
    <property type="match status" value="1"/>
</dbReference>